<evidence type="ECO:0000313" key="1">
    <source>
        <dbReference type="EMBL" id="QQO90061.1"/>
    </source>
</evidence>
<proteinExistence type="predicted"/>
<reference evidence="1" key="1">
    <citation type="submission" date="2020-12" db="EMBL/GenBank/DDBJ databases">
        <title>Complete genome sequence of Bacillus phage BSTP4.</title>
        <authorList>
            <person name="Abraha H.B."/>
            <person name="Kim K.-P."/>
        </authorList>
    </citation>
    <scope>NUCLEOTIDE SEQUENCE</scope>
</reference>
<sequence>MSKRVDNLLLNVVYYNRSKVIRQPIIGGINHEQLSINY</sequence>
<dbReference type="EMBL" id="MW354668">
    <property type="protein sequence ID" value="QQO90061.1"/>
    <property type="molecule type" value="Genomic_DNA"/>
</dbReference>
<accession>A0A7T8IVG5</accession>
<gene>
    <name evidence="1" type="ORF">BSTP4_031</name>
</gene>
<organism evidence="1">
    <name type="scientific">Bacillus phage BSTP4</name>
    <dbReference type="NCBI Taxonomy" id="2801529"/>
    <lineage>
        <taxon>Viruses</taxon>
        <taxon>Duplodnaviria</taxon>
        <taxon>Heunggongvirae</taxon>
        <taxon>Uroviricota</taxon>
        <taxon>Caudoviricetes</taxon>
        <taxon>Salasmaviridae</taxon>
        <taxon>Picovirinae</taxon>
        <taxon>Salasvirus</taxon>
        <taxon>Salasvirus phi29</taxon>
    </lineage>
</organism>
<dbReference type="Proteomes" id="UP000595261">
    <property type="component" value="Segment"/>
</dbReference>
<protein>
    <submittedName>
        <fullName evidence="1">Putative short tail fiber</fullName>
    </submittedName>
</protein>
<name>A0A7T8IVG5_9CAUD</name>